<sequence length="150" mass="17377">MVFHWPLRRFVIAASLIGVAGSTISIGLLIKAQYRVIQKPYCQEALQLLQNNSIAMELIGRPIEIKRPDVIDKNQIFGTLRTDINVPFVGSNKSGLLHIEADRKFAEQDWSVKRLEIRFNDIPEKLLIAYKRNEDNQNIDLYEKKDVLEW</sequence>
<comment type="caution">
    <text evidence="2">The sequence shown here is derived from an EMBL/GenBank/DDBJ whole genome shotgun (WGS) entry which is preliminary data.</text>
</comment>
<dbReference type="GO" id="GO:0032981">
    <property type="term" value="P:mitochondrial respiratory chain complex I assembly"/>
    <property type="evidence" value="ECO:0007669"/>
    <property type="project" value="TreeGrafter"/>
</dbReference>
<dbReference type="EMBL" id="JAPWDV010000001">
    <property type="protein sequence ID" value="KAJ6224121.1"/>
    <property type="molecule type" value="Genomic_DNA"/>
</dbReference>
<keyword evidence="1" id="KW-0472">Membrane</keyword>
<evidence type="ECO:0000313" key="3">
    <source>
        <dbReference type="Proteomes" id="UP001142055"/>
    </source>
</evidence>
<dbReference type="AlphaFoldDB" id="A0A9Q0RRU4"/>
<proteinExistence type="predicted"/>
<protein>
    <submittedName>
        <fullName evidence="2">Uncharacterized protein</fullName>
    </submittedName>
</protein>
<dbReference type="PANTHER" id="PTHR47148">
    <property type="entry name" value="CYTOCHROME C OXIDASE ASSEMBLY FACTOR 1 HOMOLOG"/>
    <property type="match status" value="1"/>
</dbReference>
<gene>
    <name evidence="2" type="ORF">RDWZM_002666</name>
</gene>
<keyword evidence="3" id="KW-1185">Reference proteome</keyword>
<evidence type="ECO:0000313" key="2">
    <source>
        <dbReference type="EMBL" id="KAJ6224121.1"/>
    </source>
</evidence>
<dbReference type="Proteomes" id="UP001142055">
    <property type="component" value="Chromosome 1"/>
</dbReference>
<dbReference type="PANTHER" id="PTHR47148:SF1">
    <property type="entry name" value="CYTOCHROME C OXIDASE ASSEMBLY FACTOR 1 HOMOLOG"/>
    <property type="match status" value="1"/>
</dbReference>
<dbReference type="OMA" id="GSTICII"/>
<keyword evidence="1" id="KW-1133">Transmembrane helix</keyword>
<keyword evidence="1" id="KW-0812">Transmembrane</keyword>
<dbReference type="GO" id="GO:0005743">
    <property type="term" value="C:mitochondrial inner membrane"/>
    <property type="evidence" value="ECO:0007669"/>
    <property type="project" value="TreeGrafter"/>
</dbReference>
<name>A0A9Q0RRU4_BLOTA</name>
<dbReference type="GO" id="GO:0033617">
    <property type="term" value="P:mitochondrial respiratory chain complex IV assembly"/>
    <property type="evidence" value="ECO:0007669"/>
    <property type="project" value="TreeGrafter"/>
</dbReference>
<accession>A0A9Q0RRU4</accession>
<evidence type="ECO:0000256" key="1">
    <source>
        <dbReference type="SAM" id="Phobius"/>
    </source>
</evidence>
<reference evidence="2" key="1">
    <citation type="submission" date="2022-12" db="EMBL/GenBank/DDBJ databases">
        <title>Genome assemblies of Blomia tropicalis.</title>
        <authorList>
            <person name="Cui Y."/>
        </authorList>
    </citation>
    <scope>NUCLEOTIDE SEQUENCE</scope>
    <source>
        <tissue evidence="2">Adult mites</tissue>
    </source>
</reference>
<feature type="transmembrane region" description="Helical" evidence="1">
    <location>
        <begin position="12"/>
        <end position="30"/>
    </location>
</feature>
<organism evidence="2 3">
    <name type="scientific">Blomia tropicalis</name>
    <name type="common">Mite</name>
    <dbReference type="NCBI Taxonomy" id="40697"/>
    <lineage>
        <taxon>Eukaryota</taxon>
        <taxon>Metazoa</taxon>
        <taxon>Ecdysozoa</taxon>
        <taxon>Arthropoda</taxon>
        <taxon>Chelicerata</taxon>
        <taxon>Arachnida</taxon>
        <taxon>Acari</taxon>
        <taxon>Acariformes</taxon>
        <taxon>Sarcoptiformes</taxon>
        <taxon>Astigmata</taxon>
        <taxon>Glycyphagoidea</taxon>
        <taxon>Echimyopodidae</taxon>
        <taxon>Blomia</taxon>
    </lineage>
</organism>
<dbReference type="Pfam" id="PF08695">
    <property type="entry name" value="Coa1"/>
    <property type="match status" value="1"/>
</dbReference>
<dbReference type="InterPro" id="IPR014807">
    <property type="entry name" value="Coa1"/>
</dbReference>